<gene>
    <name evidence="2" type="ORF">CBR_g38326</name>
</gene>
<keyword evidence="3" id="KW-1185">Reference proteome</keyword>
<feature type="compositionally biased region" description="Acidic residues" evidence="1">
    <location>
        <begin position="552"/>
        <end position="562"/>
    </location>
</feature>
<dbReference type="AlphaFoldDB" id="A0A388LPW4"/>
<feature type="compositionally biased region" description="Basic and acidic residues" evidence="1">
    <location>
        <begin position="532"/>
        <end position="547"/>
    </location>
</feature>
<evidence type="ECO:0000256" key="1">
    <source>
        <dbReference type="SAM" id="MobiDB-lite"/>
    </source>
</evidence>
<reference evidence="2 3" key="1">
    <citation type="journal article" date="2018" name="Cell">
        <title>The Chara Genome: Secondary Complexity and Implications for Plant Terrestrialization.</title>
        <authorList>
            <person name="Nishiyama T."/>
            <person name="Sakayama H."/>
            <person name="Vries J.D."/>
            <person name="Buschmann H."/>
            <person name="Saint-Marcoux D."/>
            <person name="Ullrich K.K."/>
            <person name="Haas F.B."/>
            <person name="Vanderstraeten L."/>
            <person name="Becker D."/>
            <person name="Lang D."/>
            <person name="Vosolsobe S."/>
            <person name="Rombauts S."/>
            <person name="Wilhelmsson P.K.I."/>
            <person name="Janitza P."/>
            <person name="Kern R."/>
            <person name="Heyl A."/>
            <person name="Rumpler F."/>
            <person name="Villalobos L.I.A.C."/>
            <person name="Clay J.M."/>
            <person name="Skokan R."/>
            <person name="Toyoda A."/>
            <person name="Suzuki Y."/>
            <person name="Kagoshima H."/>
            <person name="Schijlen E."/>
            <person name="Tajeshwar N."/>
            <person name="Catarino B."/>
            <person name="Hetherington A.J."/>
            <person name="Saltykova A."/>
            <person name="Bonnot C."/>
            <person name="Breuninger H."/>
            <person name="Symeonidi A."/>
            <person name="Radhakrishnan G.V."/>
            <person name="Van Nieuwerburgh F."/>
            <person name="Deforce D."/>
            <person name="Chang C."/>
            <person name="Karol K.G."/>
            <person name="Hedrich R."/>
            <person name="Ulvskov P."/>
            <person name="Glockner G."/>
            <person name="Delwiche C.F."/>
            <person name="Petrasek J."/>
            <person name="Van de Peer Y."/>
            <person name="Friml J."/>
            <person name="Beilby M."/>
            <person name="Dolan L."/>
            <person name="Kohara Y."/>
            <person name="Sugano S."/>
            <person name="Fujiyama A."/>
            <person name="Delaux P.-M."/>
            <person name="Quint M."/>
            <person name="TheiBen G."/>
            <person name="Hagemann M."/>
            <person name="Harholt J."/>
            <person name="Dunand C."/>
            <person name="Zachgo S."/>
            <person name="Langdale J."/>
            <person name="Maumus F."/>
            <person name="Straeten D.V.D."/>
            <person name="Gould S.B."/>
            <person name="Rensing S.A."/>
        </authorList>
    </citation>
    <scope>NUCLEOTIDE SEQUENCE [LARGE SCALE GENOMIC DNA]</scope>
    <source>
        <strain evidence="2 3">S276</strain>
    </source>
</reference>
<proteinExistence type="predicted"/>
<dbReference type="Proteomes" id="UP000265515">
    <property type="component" value="Unassembled WGS sequence"/>
</dbReference>
<feature type="compositionally biased region" description="Basic and acidic residues" evidence="1">
    <location>
        <begin position="500"/>
        <end position="516"/>
    </location>
</feature>
<sequence>MGCDEDHSIEATEKLAGHRKLTINWKNKVFSVLTGSRLKSREIALAKGIVHIKWKDTGDVTSIAPFGNDPLEEDIMSAELKEAVAATKSHTFVLDLCEPVDLKLWKPQAFETLNSYLKTWCRSHWTLVVFVPRHHNLSFLASMHHLSFVKLLEGKWVRRNQQKKSFPVGNNLYTEDDCMYILFKGDDLRVNMSLVYAGRLPKGTAAAVWLPQRVTKRVVSKIPFTPYDWSQTTPKRQGSVYGDMEHNPTQFVSVLDFVSKKGEGVVFLGKPHERSVWELLKSLYFVESEEELKFGSYTSLISTDDEAATGVELDANAKEEESDTESLDLQYDPRVFVDRSVNKPGTPRVADGQTGVGHHADEVVGEIESSGPLVALDSRSGGTLKSAGIRTTSFEVARAVQRLQSRSGLGEPSQDPTIGSGVVRDGNASPERERRPLGLLREATSAGSGDTETTKSTEIRTSSGGGGRPGIVVPPGGAACTETEEWSSGFNTGTGEGSELDGREGEEGMEEGKEGEKGEEEGEEGEEEEEGKETKLIELLEGREGAKGDVGIGDDDGEDSEDNAGSGESSDEFGQLYGEHHEDDVNDDNTTMEMETQVVSTLSAEPEDYEVQPLTSVVDLQHRFDKASVAMSPSKASRHISIEEVIDGILGDQHVPAHPSTTPDVDDARNVKSSVAVALAFSPPNSPVLRATLADGGEGEVRGRQHVTSPKKFRVDTQALDVLVLPTPTSPTKERRDKPTGKL</sequence>
<evidence type="ECO:0000313" key="3">
    <source>
        <dbReference type="Proteomes" id="UP000265515"/>
    </source>
</evidence>
<accession>A0A388LPW4</accession>
<dbReference type="EMBL" id="BFEA01000473">
    <property type="protein sequence ID" value="GBG84354.1"/>
    <property type="molecule type" value="Genomic_DNA"/>
</dbReference>
<evidence type="ECO:0000313" key="2">
    <source>
        <dbReference type="EMBL" id="GBG84354.1"/>
    </source>
</evidence>
<organism evidence="2 3">
    <name type="scientific">Chara braunii</name>
    <name type="common">Braun's stonewort</name>
    <dbReference type="NCBI Taxonomy" id="69332"/>
    <lineage>
        <taxon>Eukaryota</taxon>
        <taxon>Viridiplantae</taxon>
        <taxon>Streptophyta</taxon>
        <taxon>Charophyceae</taxon>
        <taxon>Charales</taxon>
        <taxon>Characeae</taxon>
        <taxon>Chara</taxon>
    </lineage>
</organism>
<protein>
    <submittedName>
        <fullName evidence="2">Uncharacterized protein</fullName>
    </submittedName>
</protein>
<name>A0A388LPW4_CHABU</name>
<dbReference type="Gramene" id="GBG84354">
    <property type="protein sequence ID" value="GBG84354"/>
    <property type="gene ID" value="CBR_g38326"/>
</dbReference>
<feature type="region of interest" description="Disordered" evidence="1">
    <location>
        <begin position="404"/>
        <end position="592"/>
    </location>
</feature>
<feature type="compositionally biased region" description="Acidic residues" evidence="1">
    <location>
        <begin position="517"/>
        <end position="531"/>
    </location>
</feature>
<comment type="caution">
    <text evidence="2">The sequence shown here is derived from an EMBL/GenBank/DDBJ whole genome shotgun (WGS) entry which is preliminary data.</text>
</comment>